<organism evidence="3 4">
    <name type="scientific">Anaeramoeba ignava</name>
    <name type="common">Anaerobic marine amoeba</name>
    <dbReference type="NCBI Taxonomy" id="1746090"/>
    <lineage>
        <taxon>Eukaryota</taxon>
        <taxon>Metamonada</taxon>
        <taxon>Anaeramoebidae</taxon>
        <taxon>Anaeramoeba</taxon>
    </lineage>
</organism>
<accession>A0A9Q0LS58</accession>
<dbReference type="AlphaFoldDB" id="A0A9Q0LS58"/>
<protein>
    <submittedName>
        <fullName evidence="3">Uncharacterized protein</fullName>
    </submittedName>
</protein>
<evidence type="ECO:0000313" key="3">
    <source>
        <dbReference type="EMBL" id="KAJ5076493.1"/>
    </source>
</evidence>
<keyword evidence="2" id="KW-0472">Membrane</keyword>
<sequence length="400" mass="46361">MVGYSCCWISCGVGFCCFFLPGFIWLMVEVVTRSKFVKTQCEITDKYYVEYLYDMDEGKPTVPPSTTPQYRLTNPINSNYPKNATSLQKQHISSFSPHSVSLENLFGASKCYSSPTDNVVPFFLLKYYTDDGKEYNEYACNFGRVCWREKGISCTNTNCDIRITSKECKNWANLETSDIYEKYQIGSTNCWYSKKYNEYASCRFPLPNFLWSLFFWIPLFFTWLPGICYILYAFFKPSRNNGSGCCKRKRFRTLDLGGINPIGATHQFEISGPTQVTHNMSVPETVGKLNEKTDEIELFDETPPKLTGNEDFETMVQLYRNQTGNQIQNQNQNQIEGNDFITYNYEPKGNDEIPMGFIQTQINEYNSPYNQQEPQTNEQINIGPLYNPYYQDPNQGNKEF</sequence>
<reference evidence="3" key="1">
    <citation type="submission" date="2022-10" db="EMBL/GenBank/DDBJ databases">
        <title>Novel sulphate-reducing endosymbionts in the free-living metamonad Anaeramoeba.</title>
        <authorList>
            <person name="Jerlstrom-Hultqvist J."/>
            <person name="Cepicka I."/>
            <person name="Gallot-Lavallee L."/>
            <person name="Salas-Leiva D."/>
            <person name="Curtis B.A."/>
            <person name="Zahonova K."/>
            <person name="Pipaliya S."/>
            <person name="Dacks J."/>
            <person name="Roger A.J."/>
        </authorList>
    </citation>
    <scope>NUCLEOTIDE SEQUENCE</scope>
    <source>
        <strain evidence="3">BMAN</strain>
    </source>
</reference>
<feature type="transmembrane region" description="Helical" evidence="2">
    <location>
        <begin position="209"/>
        <end position="232"/>
    </location>
</feature>
<feature type="region of interest" description="Disordered" evidence="1">
    <location>
        <begin position="380"/>
        <end position="400"/>
    </location>
</feature>
<keyword evidence="4" id="KW-1185">Reference proteome</keyword>
<evidence type="ECO:0000256" key="2">
    <source>
        <dbReference type="SAM" id="Phobius"/>
    </source>
</evidence>
<gene>
    <name evidence="3" type="ORF">M0811_06073</name>
</gene>
<dbReference type="Proteomes" id="UP001149090">
    <property type="component" value="Unassembled WGS sequence"/>
</dbReference>
<proteinExistence type="predicted"/>
<evidence type="ECO:0000256" key="1">
    <source>
        <dbReference type="SAM" id="MobiDB-lite"/>
    </source>
</evidence>
<comment type="caution">
    <text evidence="3">The sequence shown here is derived from an EMBL/GenBank/DDBJ whole genome shotgun (WGS) entry which is preliminary data.</text>
</comment>
<name>A0A9Q0LS58_ANAIG</name>
<evidence type="ECO:0000313" key="4">
    <source>
        <dbReference type="Proteomes" id="UP001149090"/>
    </source>
</evidence>
<feature type="transmembrane region" description="Helical" evidence="2">
    <location>
        <begin position="7"/>
        <end position="28"/>
    </location>
</feature>
<keyword evidence="2" id="KW-1133">Transmembrane helix</keyword>
<dbReference type="EMBL" id="JAPDFW010000060">
    <property type="protein sequence ID" value="KAJ5076493.1"/>
    <property type="molecule type" value="Genomic_DNA"/>
</dbReference>
<keyword evidence="2" id="KW-0812">Transmembrane</keyword>